<dbReference type="PANTHER" id="PTHR11764:SF20">
    <property type="entry name" value="LANOSTEROL SYNTHASE"/>
    <property type="match status" value="1"/>
</dbReference>
<dbReference type="UniPathway" id="UPA00337"/>
<dbReference type="SUPFAM" id="SSF48239">
    <property type="entry name" value="Terpenoid cyclases/Protein prenyltransferases"/>
    <property type="match status" value="2"/>
</dbReference>
<dbReference type="CDD" id="cd02892">
    <property type="entry name" value="SQCY_1"/>
    <property type="match status" value="1"/>
</dbReference>
<evidence type="ECO:0000256" key="4">
    <source>
        <dbReference type="ARBA" id="ARBA00023235"/>
    </source>
</evidence>
<dbReference type="Pfam" id="PF13243">
    <property type="entry name" value="SQHop_cyclase_C"/>
    <property type="match status" value="1"/>
</dbReference>
<accession>A0A3A9ZPB7</accession>
<dbReference type="SFLD" id="SFLDG01016">
    <property type="entry name" value="Prenyltransferase_Like_2"/>
    <property type="match status" value="1"/>
</dbReference>
<dbReference type="GO" id="GO:0051007">
    <property type="term" value="F:squalene-hopene cyclase activity"/>
    <property type="evidence" value="ECO:0007669"/>
    <property type="project" value="UniProtKB-EC"/>
</dbReference>
<dbReference type="AlphaFoldDB" id="A0A3A9ZPB7"/>
<comment type="caution">
    <text evidence="8">The sequence shown here is derived from an EMBL/GenBank/DDBJ whole genome shotgun (WGS) entry which is preliminary data.</text>
</comment>
<dbReference type="PANTHER" id="PTHR11764">
    <property type="entry name" value="TERPENE CYCLASE/MUTASE FAMILY MEMBER"/>
    <property type="match status" value="1"/>
</dbReference>
<dbReference type="GO" id="GO:0016104">
    <property type="term" value="P:triterpenoid biosynthetic process"/>
    <property type="evidence" value="ECO:0007669"/>
    <property type="project" value="InterPro"/>
</dbReference>
<dbReference type="Gene3D" id="1.50.10.20">
    <property type="match status" value="2"/>
</dbReference>
<feature type="region of interest" description="Disordered" evidence="5">
    <location>
        <begin position="1"/>
        <end position="22"/>
    </location>
</feature>
<dbReference type="NCBIfam" id="TIGR01507">
    <property type="entry name" value="hopene_cyclase"/>
    <property type="match status" value="1"/>
</dbReference>
<protein>
    <submittedName>
        <fullName evidence="8">Squalene--hopene cyclase</fullName>
        <ecNumber evidence="8">5.4.99.17</ecNumber>
    </submittedName>
</protein>
<dbReference type="InterPro" id="IPR032696">
    <property type="entry name" value="SQ_cyclase_C"/>
</dbReference>
<evidence type="ECO:0000256" key="5">
    <source>
        <dbReference type="SAM" id="MobiDB-lite"/>
    </source>
</evidence>
<dbReference type="NCBIfam" id="TIGR01787">
    <property type="entry name" value="squalene_cyclas"/>
    <property type="match status" value="1"/>
</dbReference>
<evidence type="ECO:0000259" key="7">
    <source>
        <dbReference type="Pfam" id="PF13249"/>
    </source>
</evidence>
<dbReference type="InterPro" id="IPR018333">
    <property type="entry name" value="Squalene_cyclase"/>
</dbReference>
<dbReference type="Pfam" id="PF13249">
    <property type="entry name" value="SQHop_cyclase_N"/>
    <property type="match status" value="1"/>
</dbReference>
<keyword evidence="9" id="KW-1185">Reference proteome</keyword>
<dbReference type="InterPro" id="IPR006400">
    <property type="entry name" value="Hopene-cyclase"/>
</dbReference>
<evidence type="ECO:0000256" key="3">
    <source>
        <dbReference type="ARBA" id="ARBA00022737"/>
    </source>
</evidence>
<dbReference type="EMBL" id="RBAN01000011">
    <property type="protein sequence ID" value="RKN49794.1"/>
    <property type="molecule type" value="Genomic_DNA"/>
</dbReference>
<keyword evidence="3" id="KW-0677">Repeat</keyword>
<dbReference type="RefSeq" id="WP_120783379.1">
    <property type="nucleotide sequence ID" value="NZ_JBHLUP010000005.1"/>
</dbReference>
<dbReference type="InterPro" id="IPR008930">
    <property type="entry name" value="Terpenoid_cyclase/PrenylTrfase"/>
</dbReference>
<dbReference type="Proteomes" id="UP000279968">
    <property type="component" value="Unassembled WGS sequence"/>
</dbReference>
<organism evidence="8 9">
    <name type="scientific">Micromonospora costi</name>
    <dbReference type="NCBI Taxonomy" id="1530042"/>
    <lineage>
        <taxon>Bacteria</taxon>
        <taxon>Bacillati</taxon>
        <taxon>Actinomycetota</taxon>
        <taxon>Actinomycetes</taxon>
        <taxon>Micromonosporales</taxon>
        <taxon>Micromonosporaceae</taxon>
        <taxon>Micromonospora</taxon>
    </lineage>
</organism>
<feature type="domain" description="Squalene cyclase C-terminal" evidence="6">
    <location>
        <begin position="325"/>
        <end position="635"/>
    </location>
</feature>
<dbReference type="OrthoDB" id="9758578at2"/>
<evidence type="ECO:0000313" key="9">
    <source>
        <dbReference type="Proteomes" id="UP000279968"/>
    </source>
</evidence>
<feature type="domain" description="Squalene cyclase N-terminal" evidence="7">
    <location>
        <begin position="31"/>
        <end position="311"/>
    </location>
</feature>
<evidence type="ECO:0000256" key="1">
    <source>
        <dbReference type="ARBA" id="ARBA00004999"/>
    </source>
</evidence>
<name>A0A3A9ZPB7_9ACTN</name>
<comment type="similarity">
    <text evidence="2">Belongs to the terpene cyclase/mutase family.</text>
</comment>
<reference evidence="8 9" key="1">
    <citation type="journal article" date="2015" name="Int. J. Syst. Evol. Microbiol.">
        <title>Micromonospora costi sp. nov., isolated from a leaf of Costus speciosus.</title>
        <authorList>
            <person name="Thawai C."/>
        </authorList>
    </citation>
    <scope>NUCLEOTIDE SEQUENCE [LARGE SCALE GENOMIC DNA]</scope>
    <source>
        <strain evidence="8 9">CS1-12</strain>
    </source>
</reference>
<proteinExistence type="inferred from homology"/>
<evidence type="ECO:0000259" key="6">
    <source>
        <dbReference type="Pfam" id="PF13243"/>
    </source>
</evidence>
<gene>
    <name evidence="8" type="primary">shc</name>
    <name evidence="8" type="ORF">D7193_31825</name>
</gene>
<evidence type="ECO:0000256" key="2">
    <source>
        <dbReference type="ARBA" id="ARBA00009755"/>
    </source>
</evidence>
<dbReference type="GO" id="GO:0005811">
    <property type="term" value="C:lipid droplet"/>
    <property type="evidence" value="ECO:0007669"/>
    <property type="project" value="InterPro"/>
</dbReference>
<sequence length="649" mass="71368">MTELLSPKTTTTGANRPAVADPLDGARDALHRAREHLLGLQDDAGWWKGDLATNVTMDAEDLMLRQFLGIRTEEQTAESARWIRSQQRPDGSWALFHGGPGDLSTTIEAYVALRLAGDTVEAPHMAAAAAFVRANGGLTASRVFTRFWLALFGHWPWSRLPAVPPELVLLPSWVPFNVYDFACWARQTIVPLSIVRALRPVRSLGFGVDELRTAAPPPRPPRLASRPGLLYRADRLASGYERIARGPVRRHALRRAAEWIVARQEADGSWGGIQPPWVYSLMALHLLGYPLDHPVLRAGLAGLDRFTVRTETPDGPARWLEACQSPVWDTALAVTALSDAGLPPAHPALERAGRWLRDEEIRVRGDWAVRRPRTPAGGWAFEFENDGYADTDDTAEVIMALRRTTVPVEAPVLRATRWLLGMQSRDGGWAAFDADNTRAILGDLPFCDFGEVIDPPSADVTAHVVEALAAENFAGTMPVRRGVHWLLRHQEPDGSWFGRWGANHVYGTGAVVPALVAAGVPRTHPAIRRAVDWLRAHQNADGGWGEDLRSYRDRSWIGRGESTASQTAWALLALHAAGQGTAEPALRGVRWLVDTQRPDGGWDEPQYTGTGFPGDFYINYGLYRLVFPISALGRILGARAGDLEATVTR</sequence>
<dbReference type="EC" id="5.4.99.17" evidence="8"/>
<dbReference type="InterPro" id="IPR032697">
    <property type="entry name" value="SQ_cyclase_N"/>
</dbReference>
<keyword evidence="4 8" id="KW-0413">Isomerase</keyword>
<evidence type="ECO:0000313" key="8">
    <source>
        <dbReference type="EMBL" id="RKN49794.1"/>
    </source>
</evidence>
<comment type="pathway">
    <text evidence="1">Secondary metabolite biosynthesis; hopanoid biosynthesis.</text>
</comment>